<proteinExistence type="predicted"/>
<dbReference type="RefSeq" id="WP_308449486.1">
    <property type="nucleotide sequence ID" value="NZ_JAJEQC010000008.1"/>
</dbReference>
<comment type="caution">
    <text evidence="2">The sequence shown here is derived from an EMBL/GenBank/DDBJ whole genome shotgun (WGS) entry which is preliminary data.</text>
</comment>
<dbReference type="CDD" id="cd04301">
    <property type="entry name" value="NAT_SF"/>
    <property type="match status" value="1"/>
</dbReference>
<dbReference type="InterPro" id="IPR039143">
    <property type="entry name" value="GNPNAT1-like"/>
</dbReference>
<dbReference type="PANTHER" id="PTHR13355:SF23">
    <property type="entry name" value="FAMILY N-ACETYLTRANSFERASE, PUTATIVE (AFU_ORTHOLOGUE AFUA_3G00870)-RELATED"/>
    <property type="match status" value="1"/>
</dbReference>
<name>A0AAE3AIH1_9FIRM</name>
<dbReference type="EMBL" id="JAJEQC010000008">
    <property type="protein sequence ID" value="MCC2137234.1"/>
    <property type="molecule type" value="Genomic_DNA"/>
</dbReference>
<accession>A0AAE3AIH1</accession>
<evidence type="ECO:0000313" key="3">
    <source>
        <dbReference type="Proteomes" id="UP001199424"/>
    </source>
</evidence>
<dbReference type="PANTHER" id="PTHR13355">
    <property type="entry name" value="GLUCOSAMINE 6-PHOSPHATE N-ACETYLTRANSFERASE"/>
    <property type="match status" value="1"/>
</dbReference>
<dbReference type="AlphaFoldDB" id="A0AAE3AIH1"/>
<feature type="domain" description="N-acetyltransferase" evidence="1">
    <location>
        <begin position="3"/>
        <end position="145"/>
    </location>
</feature>
<organism evidence="2 3">
    <name type="scientific">Hominenteromicrobium mulieris</name>
    <dbReference type="NCBI Taxonomy" id="2885357"/>
    <lineage>
        <taxon>Bacteria</taxon>
        <taxon>Bacillati</taxon>
        <taxon>Bacillota</taxon>
        <taxon>Clostridia</taxon>
        <taxon>Eubacteriales</taxon>
        <taxon>Oscillospiraceae</taxon>
        <taxon>Hominenteromicrobium</taxon>
    </lineage>
</organism>
<dbReference type="PROSITE" id="PS51186">
    <property type="entry name" value="GNAT"/>
    <property type="match status" value="1"/>
</dbReference>
<dbReference type="InterPro" id="IPR000182">
    <property type="entry name" value="GNAT_dom"/>
</dbReference>
<keyword evidence="3" id="KW-1185">Reference proteome</keyword>
<dbReference type="Gene3D" id="3.40.630.30">
    <property type="match status" value="1"/>
</dbReference>
<dbReference type="Proteomes" id="UP001199424">
    <property type="component" value="Unassembled WGS sequence"/>
</dbReference>
<protein>
    <submittedName>
        <fullName evidence="2">GNAT family N-acetyltransferase</fullName>
    </submittedName>
</protein>
<dbReference type="GO" id="GO:0008080">
    <property type="term" value="F:N-acetyltransferase activity"/>
    <property type="evidence" value="ECO:0007669"/>
    <property type="project" value="TreeGrafter"/>
</dbReference>
<gene>
    <name evidence="2" type="ORF">LKD31_09405</name>
</gene>
<evidence type="ECO:0000259" key="1">
    <source>
        <dbReference type="PROSITE" id="PS51186"/>
    </source>
</evidence>
<evidence type="ECO:0000313" key="2">
    <source>
        <dbReference type="EMBL" id="MCC2137234.1"/>
    </source>
</evidence>
<reference evidence="2" key="1">
    <citation type="submission" date="2021-10" db="EMBL/GenBank/DDBJ databases">
        <title>Anaerobic single-cell dispensing facilitates the cultivation of human gut bacteria.</title>
        <authorList>
            <person name="Afrizal A."/>
        </authorList>
    </citation>
    <scope>NUCLEOTIDE SEQUENCE</scope>
    <source>
        <strain evidence="2">CLA-AA-H250</strain>
    </source>
</reference>
<dbReference type="InterPro" id="IPR016181">
    <property type="entry name" value="Acyl_CoA_acyltransferase"/>
</dbReference>
<dbReference type="SUPFAM" id="SSF55729">
    <property type="entry name" value="Acyl-CoA N-acyltransferases (Nat)"/>
    <property type="match status" value="1"/>
</dbReference>
<dbReference type="Pfam" id="PF00583">
    <property type="entry name" value="Acetyltransf_1"/>
    <property type="match status" value="1"/>
</dbReference>
<sequence length="145" mass="16339">MNIIYRKAELNDIPKLNPLLAQLSDAMADPQKMAEKIEKIAKNEDNYLLVAENTENGDLCGSLIGVVFEDICDTCKPILLVENVVTDEKYRGKGIGRGMFEAIETWGREKECHYCILVSGLQRTGAHKFYDAIGYSEVKGFKKYL</sequence>